<accession>A0AAN7HJP6</accession>
<dbReference type="EC" id="4.1.1.17" evidence="4"/>
<dbReference type="Gene3D" id="3.40.50.720">
    <property type="entry name" value="NAD(P)-binding Rossmann-like Domain"/>
    <property type="match status" value="1"/>
</dbReference>
<dbReference type="Pfam" id="PF03435">
    <property type="entry name" value="Sacchrp_dh_NADP"/>
    <property type="match status" value="1"/>
</dbReference>
<dbReference type="RefSeq" id="XP_064676070.1">
    <property type="nucleotide sequence ID" value="XM_064827013.1"/>
</dbReference>
<keyword evidence="2" id="KW-0812">Transmembrane</keyword>
<protein>
    <submittedName>
        <fullName evidence="4">Ornithine decarboxylase</fullName>
        <ecNumber evidence="4">4.1.1.17</ecNumber>
    </submittedName>
</protein>
<dbReference type="GO" id="GO:0005886">
    <property type="term" value="C:plasma membrane"/>
    <property type="evidence" value="ECO:0007669"/>
    <property type="project" value="TreeGrafter"/>
</dbReference>
<sequence length="422" mass="46773">MAAATTTDYDQRKYDLVVFGATGFTGALTCEYLAEIQDKDLKWALAGRNLAKLEKVRERLTELDSSLKDIDLLIADSSQPDTLDQVLSQTRVVISTVGPFIKYGTPLVEACVRQKTHYVDTTGEHPWIKRIIDTLDDKAKERNVIIVPTCGFDSVPSDLGVYMLSEYVHNKHNLDLASVKMSVTKIVGAASGGTIQSSIGVLMDSSITRQQQMDPYLLATHRGVDKPALPIMKRDHDFGNTWQAFFVMSAINEKVVRRSWSIWADRGKSYGNLFSYRETSSASFLKAFLITSFLYTVFPIFGMLLKVPFLRKKIINALPGSGDGPNAEARAKGCFDFEFVGIAESEPYDEPVRVRGIVKGFRDPGYGDTCRMVAESALCIIKSLKDLPGKEGGILTPATAFGNVLLDRLRHNNGMVFEVKDI</sequence>
<feature type="domain" description="Saccharopine dehydrogenase NADP binding" evidence="3">
    <location>
        <begin position="17"/>
        <end position="147"/>
    </location>
</feature>
<comment type="caution">
    <text evidence="4">The sequence shown here is derived from an EMBL/GenBank/DDBJ whole genome shotgun (WGS) entry which is preliminary data.</text>
</comment>
<dbReference type="SUPFAM" id="SSF51735">
    <property type="entry name" value="NAD(P)-binding Rossmann-fold domains"/>
    <property type="match status" value="1"/>
</dbReference>
<evidence type="ECO:0000313" key="4">
    <source>
        <dbReference type="EMBL" id="KAK4509404.1"/>
    </source>
</evidence>
<keyword evidence="5" id="KW-1185">Reference proteome</keyword>
<keyword evidence="2" id="KW-0472">Membrane</keyword>
<dbReference type="PANTHER" id="PTHR12286">
    <property type="entry name" value="SACCHAROPINE DEHYDROGENASE-LIKE OXIDOREDUCTASE"/>
    <property type="match status" value="1"/>
</dbReference>
<evidence type="ECO:0000256" key="1">
    <source>
        <dbReference type="ARBA" id="ARBA00038048"/>
    </source>
</evidence>
<evidence type="ECO:0000313" key="5">
    <source>
        <dbReference type="Proteomes" id="UP001304243"/>
    </source>
</evidence>
<comment type="similarity">
    <text evidence="1">Belongs to the saccharopine dehydrogenase family.</text>
</comment>
<proteinExistence type="inferred from homology"/>
<feature type="transmembrane region" description="Helical" evidence="2">
    <location>
        <begin position="284"/>
        <end position="305"/>
    </location>
</feature>
<keyword evidence="4" id="KW-0456">Lyase</keyword>
<dbReference type="PANTHER" id="PTHR12286:SF5">
    <property type="entry name" value="SACCHAROPINE DEHYDROGENASE-LIKE OXIDOREDUCTASE"/>
    <property type="match status" value="1"/>
</dbReference>
<dbReference type="GO" id="GO:0004586">
    <property type="term" value="F:ornithine decarboxylase activity"/>
    <property type="evidence" value="ECO:0007669"/>
    <property type="project" value="UniProtKB-EC"/>
</dbReference>
<dbReference type="GeneID" id="89951441"/>
<dbReference type="AlphaFoldDB" id="A0AAN7HJP6"/>
<name>A0AAN7HJP6_9FUNG</name>
<dbReference type="InterPro" id="IPR005097">
    <property type="entry name" value="Sacchrp_dh_NADP-bd"/>
</dbReference>
<gene>
    <name evidence="4" type="primary">SPE1</name>
    <name evidence="4" type="ORF">ATC70_007755</name>
</gene>
<evidence type="ECO:0000259" key="3">
    <source>
        <dbReference type="Pfam" id="PF03435"/>
    </source>
</evidence>
<keyword evidence="2" id="KW-1133">Transmembrane helix</keyword>
<dbReference type="InterPro" id="IPR036291">
    <property type="entry name" value="NAD(P)-bd_dom_sf"/>
</dbReference>
<dbReference type="Proteomes" id="UP001304243">
    <property type="component" value="Unassembled WGS sequence"/>
</dbReference>
<evidence type="ECO:0000256" key="2">
    <source>
        <dbReference type="SAM" id="Phobius"/>
    </source>
</evidence>
<reference evidence="4 5" key="1">
    <citation type="submission" date="2022-11" db="EMBL/GenBank/DDBJ databases">
        <title>Mucor velutinosus strain NIH1002 WGS.</title>
        <authorList>
            <person name="Subramanian P."/>
            <person name="Mullikin J.C."/>
            <person name="Segre J.A."/>
            <person name="Zelazny A.M."/>
        </authorList>
    </citation>
    <scope>NUCLEOTIDE SEQUENCE [LARGE SCALE GENOMIC DNA]</scope>
    <source>
        <strain evidence="4 5">NIH1002</strain>
    </source>
</reference>
<dbReference type="GO" id="GO:0009247">
    <property type="term" value="P:glycolipid biosynthetic process"/>
    <property type="evidence" value="ECO:0007669"/>
    <property type="project" value="TreeGrafter"/>
</dbReference>
<organism evidence="4 5">
    <name type="scientific">Mucor velutinosus</name>
    <dbReference type="NCBI Taxonomy" id="708070"/>
    <lineage>
        <taxon>Eukaryota</taxon>
        <taxon>Fungi</taxon>
        <taxon>Fungi incertae sedis</taxon>
        <taxon>Mucoromycota</taxon>
        <taxon>Mucoromycotina</taxon>
        <taxon>Mucoromycetes</taxon>
        <taxon>Mucorales</taxon>
        <taxon>Mucorineae</taxon>
        <taxon>Mucoraceae</taxon>
        <taxon>Mucor</taxon>
    </lineage>
</organism>
<dbReference type="InterPro" id="IPR051276">
    <property type="entry name" value="Saccharopine_DH-like_oxidrdct"/>
</dbReference>
<dbReference type="EMBL" id="JASEJX010000039">
    <property type="protein sequence ID" value="KAK4509404.1"/>
    <property type="molecule type" value="Genomic_DNA"/>
</dbReference>